<dbReference type="Proteomes" id="UP000237344">
    <property type="component" value="Unassembled WGS sequence"/>
</dbReference>
<keyword evidence="4 9" id="KW-0378">Hydrolase</keyword>
<name>A0A2S3W492_9PROT</name>
<dbReference type="SUPFAM" id="SSF64182">
    <property type="entry name" value="DHH phosphoesterases"/>
    <property type="match status" value="1"/>
</dbReference>
<protein>
    <recommendedName>
        <fullName evidence="2">Single-stranded-DNA-specific exonuclease RecJ</fullName>
    </recommendedName>
</protein>
<dbReference type="GO" id="GO:0003676">
    <property type="term" value="F:nucleic acid binding"/>
    <property type="evidence" value="ECO:0007669"/>
    <property type="project" value="InterPro"/>
</dbReference>
<organism evidence="9 10">
    <name type="scientific">Novacetimonas maltaceti</name>
    <dbReference type="NCBI Taxonomy" id="1203393"/>
    <lineage>
        <taxon>Bacteria</taxon>
        <taxon>Pseudomonadati</taxon>
        <taxon>Pseudomonadota</taxon>
        <taxon>Alphaproteobacteria</taxon>
        <taxon>Acetobacterales</taxon>
        <taxon>Acetobacteraceae</taxon>
        <taxon>Novacetimonas</taxon>
    </lineage>
</organism>
<evidence type="ECO:0000313" key="9">
    <source>
        <dbReference type="EMBL" id="POF63694.1"/>
    </source>
</evidence>
<evidence type="ECO:0000256" key="1">
    <source>
        <dbReference type="ARBA" id="ARBA00005915"/>
    </source>
</evidence>
<dbReference type="PANTHER" id="PTHR30255:SF2">
    <property type="entry name" value="SINGLE-STRANDED-DNA-SPECIFIC EXONUCLEASE RECJ"/>
    <property type="match status" value="1"/>
</dbReference>
<evidence type="ECO:0000256" key="2">
    <source>
        <dbReference type="ARBA" id="ARBA00019841"/>
    </source>
</evidence>
<evidence type="ECO:0000259" key="6">
    <source>
        <dbReference type="Pfam" id="PF01368"/>
    </source>
</evidence>
<dbReference type="Pfam" id="PF17768">
    <property type="entry name" value="RecJ_OB"/>
    <property type="match status" value="1"/>
</dbReference>
<keyword evidence="10" id="KW-1185">Reference proteome</keyword>
<dbReference type="Pfam" id="PF02272">
    <property type="entry name" value="DHHA1"/>
    <property type="match status" value="1"/>
</dbReference>
<dbReference type="GO" id="GO:0008409">
    <property type="term" value="F:5'-3' exonuclease activity"/>
    <property type="evidence" value="ECO:0007669"/>
    <property type="project" value="InterPro"/>
</dbReference>
<comment type="similarity">
    <text evidence="1">Belongs to the RecJ family.</text>
</comment>
<reference evidence="9 10" key="1">
    <citation type="submission" date="2018-01" db="EMBL/GenBank/DDBJ databases">
        <title>Draft Genome Sequence of Komagataeibacter maltaceti LMG 1529, a Vinegar Producing Acetic Acid Bacterium Isolated from Malt Vinegar Brewery Acetifiers.</title>
        <authorList>
            <person name="Zhang Q."/>
            <person name="Hollensteiner J."/>
            <person name="Poehlein A."/>
            <person name="Daniel R."/>
        </authorList>
    </citation>
    <scope>NUCLEOTIDE SEQUENCE [LARGE SCALE GENOMIC DNA]</scope>
    <source>
        <strain evidence="9 10">LMG 1529</strain>
    </source>
</reference>
<dbReference type="GO" id="GO:0006281">
    <property type="term" value="P:DNA repair"/>
    <property type="evidence" value="ECO:0007669"/>
    <property type="project" value="InterPro"/>
</dbReference>
<gene>
    <name evidence="9" type="primary">recJ</name>
    <name evidence="9" type="ORF">KMAL_06610</name>
</gene>
<evidence type="ECO:0000259" key="8">
    <source>
        <dbReference type="Pfam" id="PF17768"/>
    </source>
</evidence>
<dbReference type="Gene3D" id="3.90.1640.30">
    <property type="match status" value="1"/>
</dbReference>
<evidence type="ECO:0000256" key="4">
    <source>
        <dbReference type="ARBA" id="ARBA00022801"/>
    </source>
</evidence>
<dbReference type="EMBL" id="POTC01000005">
    <property type="protein sequence ID" value="POF63694.1"/>
    <property type="molecule type" value="Genomic_DNA"/>
</dbReference>
<dbReference type="AlphaFoldDB" id="A0A2S3W492"/>
<dbReference type="Pfam" id="PF01368">
    <property type="entry name" value="DHH"/>
    <property type="match status" value="1"/>
</dbReference>
<keyword evidence="5 9" id="KW-0269">Exonuclease</keyword>
<dbReference type="InterPro" id="IPR004610">
    <property type="entry name" value="RecJ"/>
</dbReference>
<evidence type="ECO:0000256" key="5">
    <source>
        <dbReference type="ARBA" id="ARBA00022839"/>
    </source>
</evidence>
<dbReference type="InterPro" id="IPR038763">
    <property type="entry name" value="DHH_sf"/>
</dbReference>
<evidence type="ECO:0000313" key="10">
    <source>
        <dbReference type="Proteomes" id="UP000237344"/>
    </source>
</evidence>
<dbReference type="InterPro" id="IPR003156">
    <property type="entry name" value="DHHA1_dom"/>
</dbReference>
<feature type="domain" description="DDH" evidence="6">
    <location>
        <begin position="118"/>
        <end position="272"/>
    </location>
</feature>
<dbReference type="InterPro" id="IPR001667">
    <property type="entry name" value="DDH_dom"/>
</dbReference>
<dbReference type="InterPro" id="IPR041122">
    <property type="entry name" value="RecJ_OB"/>
</dbReference>
<sequence>MNGMTTDGMLAADTVDDTDDALVLGVRSSLTGRRWLWRDASATRDAGLTARMGMAIMQQAGVPEVVGRMLAMRGIAPDAVQDFLSPTLRALMPDPAGMIDMDKAAQRLAQAIRTSETVGIFGDYDVDGACSAALLTHFLRQMGCRVITHVPDRMSEGYGPNTPALEAMIDKGAGLIVCVDCGTAAADILSPLSARADIIVLDHHKVQGALPRITATVNPNRLDCTSRLHGACAAAVTFMAVVATTSLLRREGWFEARPVPQLMDYLDLVALASVCDVMPLTGLNRAFVTQGMKVMGRRQRIGLNALLDVAGVSDDRLTSTTCGFALGPRINAGGRIAESGLGLELLLCEDEAEARRLAERLDAVNRRRQTVEGDILDIAMEMATRQREEGHPVLLLCGRDWHPGVVGIVAGRVKERFNRPVLVGAMLEDGTVKGSARSVPGIDLGTAIIAARQAGLLTSGGGHAMAAGFGLKAENISALHAFLDERLEKAAALPDAVDLSIEGVVGVPAATVELANDIGRLAPFGSGNDEPLLALPRVRIVRADRIGREGNTLRLLIEGEGGGPRLKALLFRAGDNPMTPVLEDRNAPPLHLAGWLQAQTWNGRTTASFFIRDAAFAN</sequence>
<comment type="caution">
    <text evidence="9">The sequence shown here is derived from an EMBL/GenBank/DDBJ whole genome shotgun (WGS) entry which is preliminary data.</text>
</comment>
<dbReference type="Gene3D" id="3.10.310.30">
    <property type="match status" value="1"/>
</dbReference>
<keyword evidence="3" id="KW-0540">Nuclease</keyword>
<evidence type="ECO:0000259" key="7">
    <source>
        <dbReference type="Pfam" id="PF02272"/>
    </source>
</evidence>
<evidence type="ECO:0000256" key="3">
    <source>
        <dbReference type="ARBA" id="ARBA00022722"/>
    </source>
</evidence>
<dbReference type="GO" id="GO:0006310">
    <property type="term" value="P:DNA recombination"/>
    <property type="evidence" value="ECO:0007669"/>
    <property type="project" value="InterPro"/>
</dbReference>
<accession>A0A2S3W492</accession>
<dbReference type="PANTHER" id="PTHR30255">
    <property type="entry name" value="SINGLE-STRANDED-DNA-SPECIFIC EXONUCLEASE RECJ"/>
    <property type="match status" value="1"/>
</dbReference>
<feature type="domain" description="RecJ OB" evidence="8">
    <location>
        <begin position="503"/>
        <end position="613"/>
    </location>
</feature>
<feature type="domain" description="DHHA1" evidence="7">
    <location>
        <begin position="394"/>
        <end position="488"/>
    </location>
</feature>
<proteinExistence type="inferred from homology"/>
<dbReference type="NCBIfam" id="TIGR00644">
    <property type="entry name" value="recJ"/>
    <property type="match status" value="1"/>
</dbReference>
<dbReference type="InterPro" id="IPR051673">
    <property type="entry name" value="SSDNA_exonuclease_RecJ"/>
</dbReference>